<evidence type="ECO:0000313" key="1">
    <source>
        <dbReference type="EMBL" id="CAB4292314.1"/>
    </source>
</evidence>
<dbReference type="Proteomes" id="UP000507245">
    <property type="component" value="Unassembled WGS sequence"/>
</dbReference>
<accession>A0A6J5VXN2</accession>
<dbReference type="EMBL" id="CAEKKB010000001">
    <property type="protein sequence ID" value="CAB4292314.1"/>
    <property type="molecule type" value="Genomic_DNA"/>
</dbReference>
<sequence length="98" mass="10962">MPTPPYTSPSRPIYGFQFQLGDMFVSNFTLSSPNRPKSLSNNGRERGVGWAGFPREEAEDGVEEVGIGWSFWEKGGWATTEEWLRGGGSSGGREFWIR</sequence>
<keyword evidence="2" id="KW-1185">Reference proteome</keyword>
<reference evidence="2" key="1">
    <citation type="journal article" date="2020" name="Genome Biol.">
        <title>Gamete binning: chromosome-level and haplotype-resolved genome assembly enabled by high-throughput single-cell sequencing of gamete genomes.</title>
        <authorList>
            <person name="Campoy J.A."/>
            <person name="Sun H."/>
            <person name="Goel M."/>
            <person name="Jiao W.-B."/>
            <person name="Folz-Donahue K."/>
            <person name="Wang N."/>
            <person name="Rubio M."/>
            <person name="Liu C."/>
            <person name="Kukat C."/>
            <person name="Ruiz D."/>
            <person name="Huettel B."/>
            <person name="Schneeberger K."/>
        </authorList>
    </citation>
    <scope>NUCLEOTIDE SEQUENCE [LARGE SCALE GENOMIC DNA]</scope>
    <source>
        <strain evidence="2">cv. Rojo Pasion</strain>
    </source>
</reference>
<proteinExistence type="predicted"/>
<organism evidence="1 2">
    <name type="scientific">Prunus armeniaca</name>
    <name type="common">Apricot</name>
    <name type="synonym">Armeniaca vulgaris</name>
    <dbReference type="NCBI Taxonomy" id="36596"/>
    <lineage>
        <taxon>Eukaryota</taxon>
        <taxon>Viridiplantae</taxon>
        <taxon>Streptophyta</taxon>
        <taxon>Embryophyta</taxon>
        <taxon>Tracheophyta</taxon>
        <taxon>Spermatophyta</taxon>
        <taxon>Magnoliopsida</taxon>
        <taxon>eudicotyledons</taxon>
        <taxon>Gunneridae</taxon>
        <taxon>Pentapetalae</taxon>
        <taxon>rosids</taxon>
        <taxon>fabids</taxon>
        <taxon>Rosales</taxon>
        <taxon>Rosaceae</taxon>
        <taxon>Amygdaloideae</taxon>
        <taxon>Amygdaleae</taxon>
        <taxon>Prunus</taxon>
    </lineage>
</organism>
<evidence type="ECO:0000313" key="2">
    <source>
        <dbReference type="Proteomes" id="UP000507245"/>
    </source>
</evidence>
<gene>
    <name evidence="1" type="ORF">ORAREDHAP_LOCUS611</name>
</gene>
<name>A0A6J5VXN2_PRUAR</name>
<dbReference type="AlphaFoldDB" id="A0A6J5VXN2"/>
<protein>
    <submittedName>
        <fullName evidence="1">Uncharacterized protein</fullName>
    </submittedName>
</protein>